<protein>
    <submittedName>
        <fullName evidence="2">Uncharacterized protein</fullName>
    </submittedName>
</protein>
<comment type="caution">
    <text evidence="2">The sequence shown here is derived from an EMBL/GenBank/DDBJ whole genome shotgun (WGS) entry which is preliminary data.</text>
</comment>
<dbReference type="Proteomes" id="UP001163850">
    <property type="component" value="Unassembled WGS sequence"/>
</dbReference>
<evidence type="ECO:0000313" key="3">
    <source>
        <dbReference type="Proteomes" id="UP001163850"/>
    </source>
</evidence>
<accession>A0AA38Q6Z3</accession>
<organism evidence="2 3">
    <name type="scientific">Lentinula detonsa</name>
    <dbReference type="NCBI Taxonomy" id="2804962"/>
    <lineage>
        <taxon>Eukaryota</taxon>
        <taxon>Fungi</taxon>
        <taxon>Dikarya</taxon>
        <taxon>Basidiomycota</taxon>
        <taxon>Agaricomycotina</taxon>
        <taxon>Agaricomycetes</taxon>
        <taxon>Agaricomycetidae</taxon>
        <taxon>Agaricales</taxon>
        <taxon>Marasmiineae</taxon>
        <taxon>Omphalotaceae</taxon>
        <taxon>Lentinula</taxon>
    </lineage>
</organism>
<reference evidence="2" key="1">
    <citation type="submission" date="2022-08" db="EMBL/GenBank/DDBJ databases">
        <authorList>
            <consortium name="DOE Joint Genome Institute"/>
            <person name="Min B."/>
            <person name="Riley R."/>
            <person name="Sierra-Patev S."/>
            <person name="Naranjo-Ortiz M."/>
            <person name="Looney B."/>
            <person name="Konkel Z."/>
            <person name="Slot J.C."/>
            <person name="Sakamoto Y."/>
            <person name="Steenwyk J.L."/>
            <person name="Rokas A."/>
            <person name="Carro J."/>
            <person name="Camarero S."/>
            <person name="Ferreira P."/>
            <person name="Molpeceres G."/>
            <person name="Ruiz-Duenas F.J."/>
            <person name="Serrano A."/>
            <person name="Henrissat B."/>
            <person name="Drula E."/>
            <person name="Hughes K.W."/>
            <person name="Mata J.L."/>
            <person name="Ishikawa N.K."/>
            <person name="Vargas-Isla R."/>
            <person name="Ushijima S."/>
            <person name="Smith C.A."/>
            <person name="Ahrendt S."/>
            <person name="Andreopoulos W."/>
            <person name="He G."/>
            <person name="Labutti K."/>
            <person name="Lipzen A."/>
            <person name="Ng V."/>
            <person name="Sandor L."/>
            <person name="Barry K."/>
            <person name="Martinez A.T."/>
            <person name="Xiao Y."/>
            <person name="Gibbons J.G."/>
            <person name="Terashima K."/>
            <person name="Hibbett D.S."/>
            <person name="Grigoriev I.V."/>
        </authorList>
    </citation>
    <scope>NUCLEOTIDE SEQUENCE</scope>
    <source>
        <strain evidence="2">TFB7829</strain>
    </source>
</reference>
<dbReference type="EMBL" id="MU801918">
    <property type="protein sequence ID" value="KAJ3987800.1"/>
    <property type="molecule type" value="Genomic_DNA"/>
</dbReference>
<feature type="signal peptide" evidence="1">
    <location>
        <begin position="1"/>
        <end position="17"/>
    </location>
</feature>
<evidence type="ECO:0000256" key="1">
    <source>
        <dbReference type="SAM" id="SignalP"/>
    </source>
</evidence>
<proteinExistence type="predicted"/>
<name>A0AA38Q6Z3_9AGAR</name>
<sequence length="70" mass="7999">MMLVCSSILIYFFFARQEEPFDTSPSLTQPSTPYSQDVFSHNCPCLSGFRPDWCGERIPCAGKLYSIREP</sequence>
<dbReference type="AlphaFoldDB" id="A0AA38Q6Z3"/>
<evidence type="ECO:0000313" key="2">
    <source>
        <dbReference type="EMBL" id="KAJ3987800.1"/>
    </source>
</evidence>
<gene>
    <name evidence="2" type="ORF">F5890DRAFT_1495706</name>
</gene>
<keyword evidence="1" id="KW-0732">Signal</keyword>
<feature type="chain" id="PRO_5041350211" evidence="1">
    <location>
        <begin position="18"/>
        <end position="70"/>
    </location>
</feature>